<name>A0A8J2PNG1_9HEXA</name>
<organism evidence="2 3">
    <name type="scientific">Allacma fusca</name>
    <dbReference type="NCBI Taxonomy" id="39272"/>
    <lineage>
        <taxon>Eukaryota</taxon>
        <taxon>Metazoa</taxon>
        <taxon>Ecdysozoa</taxon>
        <taxon>Arthropoda</taxon>
        <taxon>Hexapoda</taxon>
        <taxon>Collembola</taxon>
        <taxon>Symphypleona</taxon>
        <taxon>Sminthuridae</taxon>
        <taxon>Allacma</taxon>
    </lineage>
</organism>
<comment type="caution">
    <text evidence="2">The sequence shown here is derived from an EMBL/GenBank/DDBJ whole genome shotgun (WGS) entry which is preliminary data.</text>
</comment>
<gene>
    <name evidence="2" type="ORF">AFUS01_LOCUS31523</name>
</gene>
<keyword evidence="3" id="KW-1185">Reference proteome</keyword>
<feature type="region of interest" description="Disordered" evidence="1">
    <location>
        <begin position="1"/>
        <end position="20"/>
    </location>
</feature>
<protein>
    <submittedName>
        <fullName evidence="2">Uncharacterized protein</fullName>
    </submittedName>
</protein>
<evidence type="ECO:0000313" key="2">
    <source>
        <dbReference type="EMBL" id="CAG7821170.1"/>
    </source>
</evidence>
<sequence>MSPRRSHKKKSDENKNNERVQLSEEIKHYLTISPYVSVPQITVTTVLREDGKPAVSENGSPLYSLPASKNSILAGIFTKSNLQKPRDIRDDDSKKAAFLSALDLIDTETANRIAIKSKEDELAPSLLQKLKSRKGQAVSFFKNNPVPLSSALGKKIVRSGIGRCNNPKEEVERYEKYCTSAKFRNHSNLTSWPQVNVRRAKLKPGQHAHRFSYGRRQRITRKVELTIGLSTKSFSLLNSCRDCHVRVRNLTDDEVARKMQNLLNAQSVDKQTPKLTPKIRDHAELRWIASEPTAGPSRGIERIATPVIQLYDIRNSPSKAKYFQ</sequence>
<reference evidence="2" key="1">
    <citation type="submission" date="2021-06" db="EMBL/GenBank/DDBJ databases">
        <authorList>
            <person name="Hodson N. C."/>
            <person name="Mongue J. A."/>
            <person name="Jaron S. K."/>
        </authorList>
    </citation>
    <scope>NUCLEOTIDE SEQUENCE</scope>
</reference>
<accession>A0A8J2PNG1</accession>
<feature type="compositionally biased region" description="Basic and acidic residues" evidence="1">
    <location>
        <begin position="10"/>
        <end position="20"/>
    </location>
</feature>
<dbReference type="EMBL" id="CAJVCH010502245">
    <property type="protein sequence ID" value="CAG7821170.1"/>
    <property type="molecule type" value="Genomic_DNA"/>
</dbReference>
<dbReference type="Proteomes" id="UP000708208">
    <property type="component" value="Unassembled WGS sequence"/>
</dbReference>
<evidence type="ECO:0000313" key="3">
    <source>
        <dbReference type="Proteomes" id="UP000708208"/>
    </source>
</evidence>
<proteinExistence type="predicted"/>
<evidence type="ECO:0000256" key="1">
    <source>
        <dbReference type="SAM" id="MobiDB-lite"/>
    </source>
</evidence>
<dbReference type="AlphaFoldDB" id="A0A8J2PNG1"/>